<reference evidence="1" key="1">
    <citation type="submission" date="2021-06" db="EMBL/GenBank/DDBJ databases">
        <authorList>
            <person name="Kallberg Y."/>
            <person name="Tangrot J."/>
            <person name="Rosling A."/>
        </authorList>
    </citation>
    <scope>NUCLEOTIDE SEQUENCE</scope>
    <source>
        <strain evidence="1">FL966</strain>
    </source>
</reference>
<keyword evidence="2" id="KW-1185">Reference proteome</keyword>
<evidence type="ECO:0000313" key="1">
    <source>
        <dbReference type="EMBL" id="CAG8597482.1"/>
    </source>
</evidence>
<name>A0A9N9CBI8_9GLOM</name>
<comment type="caution">
    <text evidence="1">The sequence shown here is derived from an EMBL/GenBank/DDBJ whole genome shotgun (WGS) entry which is preliminary data.</text>
</comment>
<proteinExistence type="predicted"/>
<sequence>MPGLDFTILADIQQMLYNINPYANMFRQVGYFLNCQHRVLFKDDESLKDIVQCLAVEKTTLTAWFQANTIYPEAKNLTYTNFPSQ</sequence>
<dbReference type="EMBL" id="CAJVQA010004373">
    <property type="protein sequence ID" value="CAG8597482.1"/>
    <property type="molecule type" value="Genomic_DNA"/>
</dbReference>
<evidence type="ECO:0000313" key="2">
    <source>
        <dbReference type="Proteomes" id="UP000789759"/>
    </source>
</evidence>
<dbReference type="AlphaFoldDB" id="A0A9N9CBI8"/>
<accession>A0A9N9CBI8</accession>
<dbReference type="Proteomes" id="UP000789759">
    <property type="component" value="Unassembled WGS sequence"/>
</dbReference>
<protein>
    <submittedName>
        <fullName evidence="1">6491_t:CDS:1</fullName>
    </submittedName>
</protein>
<gene>
    <name evidence="1" type="ORF">CPELLU_LOCUS6832</name>
</gene>
<organism evidence="1 2">
    <name type="scientific">Cetraspora pellucida</name>
    <dbReference type="NCBI Taxonomy" id="1433469"/>
    <lineage>
        <taxon>Eukaryota</taxon>
        <taxon>Fungi</taxon>
        <taxon>Fungi incertae sedis</taxon>
        <taxon>Mucoromycota</taxon>
        <taxon>Glomeromycotina</taxon>
        <taxon>Glomeromycetes</taxon>
        <taxon>Diversisporales</taxon>
        <taxon>Gigasporaceae</taxon>
        <taxon>Cetraspora</taxon>
    </lineage>
</organism>
<dbReference type="OrthoDB" id="2276331at2759"/>